<gene>
    <name evidence="1" type="ORF">B1A_01669</name>
</gene>
<reference evidence="1" key="1">
    <citation type="submission" date="2013-08" db="EMBL/GenBank/DDBJ databases">
        <authorList>
            <person name="Mendez C."/>
            <person name="Richter M."/>
            <person name="Ferrer M."/>
            <person name="Sanchez J."/>
        </authorList>
    </citation>
    <scope>NUCLEOTIDE SEQUENCE</scope>
</reference>
<protein>
    <submittedName>
        <fullName evidence="1">Adenine-specific DNA methylase</fullName>
    </submittedName>
</protein>
<keyword evidence="1" id="KW-0808">Transferase</keyword>
<evidence type="ECO:0000313" key="1">
    <source>
        <dbReference type="EMBL" id="EQD79541.1"/>
    </source>
</evidence>
<dbReference type="GO" id="GO:0008168">
    <property type="term" value="F:methyltransferase activity"/>
    <property type="evidence" value="ECO:0007669"/>
    <property type="project" value="UniProtKB-KW"/>
</dbReference>
<dbReference type="EMBL" id="AUZX01001268">
    <property type="protein sequence ID" value="EQD79541.1"/>
    <property type="molecule type" value="Genomic_DNA"/>
</dbReference>
<keyword evidence="1" id="KW-0489">Methyltransferase</keyword>
<feature type="non-terminal residue" evidence="1">
    <location>
        <position position="134"/>
    </location>
</feature>
<dbReference type="InterPro" id="IPR029063">
    <property type="entry name" value="SAM-dependent_MTases_sf"/>
</dbReference>
<proteinExistence type="predicted"/>
<dbReference type="AlphaFoldDB" id="T1C255"/>
<name>T1C255_9ZZZZ</name>
<dbReference type="SUPFAM" id="SSF53335">
    <property type="entry name" value="S-adenosyl-L-methionine-dependent methyltransferases"/>
    <property type="match status" value="1"/>
</dbReference>
<sequence length="134" mass="15018">MGALLDAAVDRYGPSMTVSDPFSGGGTVAFEAVRRGLKTYAQDLYPWPTYGLSTTMRAVDLPAFDQASKILLEKLEDLRRLYVRKDGRELSHLIRVRFTHCQSCSHRHFLFPAPLVSVCSRSTGNREAYFGCRA</sequence>
<dbReference type="GO" id="GO:0032259">
    <property type="term" value="P:methylation"/>
    <property type="evidence" value="ECO:0007669"/>
    <property type="project" value="UniProtKB-KW"/>
</dbReference>
<organism evidence="1">
    <name type="scientific">mine drainage metagenome</name>
    <dbReference type="NCBI Taxonomy" id="410659"/>
    <lineage>
        <taxon>unclassified sequences</taxon>
        <taxon>metagenomes</taxon>
        <taxon>ecological metagenomes</taxon>
    </lineage>
</organism>
<reference evidence="1" key="2">
    <citation type="journal article" date="2014" name="ISME J.">
        <title>Microbial stratification in low pH oxic and suboxic macroscopic growths along an acid mine drainage.</title>
        <authorList>
            <person name="Mendez-Garcia C."/>
            <person name="Mesa V."/>
            <person name="Sprenger R.R."/>
            <person name="Richter M."/>
            <person name="Diez M.S."/>
            <person name="Solano J."/>
            <person name="Bargiela R."/>
            <person name="Golyshina O.V."/>
            <person name="Manteca A."/>
            <person name="Ramos J.L."/>
            <person name="Gallego J.R."/>
            <person name="Llorente I."/>
            <person name="Martins Dos Santos V.A."/>
            <person name="Jensen O.N."/>
            <person name="Pelaez A.I."/>
            <person name="Sanchez J."/>
            <person name="Ferrer M."/>
        </authorList>
    </citation>
    <scope>NUCLEOTIDE SEQUENCE</scope>
</reference>
<accession>T1C255</accession>
<comment type="caution">
    <text evidence="1">The sequence shown here is derived from an EMBL/GenBank/DDBJ whole genome shotgun (WGS) entry which is preliminary data.</text>
</comment>